<gene>
    <name evidence="1" type="ORF">HH308_03400</name>
</gene>
<dbReference type="RefSeq" id="WP_170192771.1">
    <property type="nucleotide sequence ID" value="NZ_JABBNB010000003.1"/>
</dbReference>
<dbReference type="Proteomes" id="UP000550729">
    <property type="component" value="Unassembled WGS sequence"/>
</dbReference>
<name>A0A848KQP7_9ACTN</name>
<reference evidence="1 2" key="1">
    <citation type="submission" date="2020-04" db="EMBL/GenBank/DDBJ databases">
        <title>Gordonia sp. nov. TBRC 11910.</title>
        <authorList>
            <person name="Suriyachadkun C."/>
        </authorList>
    </citation>
    <scope>NUCLEOTIDE SEQUENCE [LARGE SCALE GENOMIC DNA]</scope>
    <source>
        <strain evidence="1 2">TBRC 11910</strain>
    </source>
</reference>
<dbReference type="EMBL" id="JABBNB010000003">
    <property type="protein sequence ID" value="NMO00257.1"/>
    <property type="molecule type" value="Genomic_DNA"/>
</dbReference>
<dbReference type="AlphaFoldDB" id="A0A848KQP7"/>
<accession>A0A848KQP7</accession>
<organism evidence="1 2">
    <name type="scientific">Gordonia asplenii</name>
    <dbReference type="NCBI Taxonomy" id="2725283"/>
    <lineage>
        <taxon>Bacteria</taxon>
        <taxon>Bacillati</taxon>
        <taxon>Actinomycetota</taxon>
        <taxon>Actinomycetes</taxon>
        <taxon>Mycobacteriales</taxon>
        <taxon>Gordoniaceae</taxon>
        <taxon>Gordonia</taxon>
    </lineage>
</organism>
<evidence type="ECO:0000313" key="2">
    <source>
        <dbReference type="Proteomes" id="UP000550729"/>
    </source>
</evidence>
<protein>
    <submittedName>
        <fullName evidence="1">Uncharacterized protein</fullName>
    </submittedName>
</protein>
<comment type="caution">
    <text evidence="1">The sequence shown here is derived from an EMBL/GenBank/DDBJ whole genome shotgun (WGS) entry which is preliminary data.</text>
</comment>
<sequence length="259" mass="27992">MAGSLAYTVNDGPISATGHLLEESDVTHIAPSVQSILRDETGVQEAREALADLAQTDFENERLESILAPPDTFEEWRAGEALAEHHLTTEAGCEFPWPDSRSTRNPNSSGGGVDLIGFHVGDRVRFVFAEVKTSHQQAWPPALLTSRSHGLHSQMAGLNAGDDRSKWAIRYLAMNSVGKSWIGSFRQAMETYLADCADVVIFGVLIHASEPNQADLRARASSLAPSVKVPTRMALIAIYLTAELLARVTDGSVILETAA</sequence>
<evidence type="ECO:0000313" key="1">
    <source>
        <dbReference type="EMBL" id="NMO00257.1"/>
    </source>
</evidence>
<proteinExistence type="predicted"/>
<keyword evidence="2" id="KW-1185">Reference proteome</keyword>